<dbReference type="InterPro" id="IPR038536">
    <property type="entry name" value="Alkyl/aryl-sulf_dimr_sf"/>
</dbReference>
<dbReference type="SMART" id="SM00849">
    <property type="entry name" value="Lactamase_B"/>
    <property type="match status" value="1"/>
</dbReference>
<comment type="function">
    <text evidence="2">Counteracts the endogenous Pycsar antiviral defense system. Phosphodiesterase that enables metal-dependent hydrolysis of host cyclic nucleotide Pycsar defense signals such as cCMP and cUMP.</text>
</comment>
<keyword evidence="5" id="KW-0378">Hydrolase</keyword>
<dbReference type="Gene3D" id="3.60.15.10">
    <property type="entry name" value="Ribonuclease Z/Hydroxyacylglutathione hydrolase-like"/>
    <property type="match status" value="1"/>
</dbReference>
<dbReference type="AlphaFoldDB" id="A0A3T1DFD9"/>
<sequence length="412" mass="46926">MTFIQDKQQKTKDRTEKGEVNWNPGNDSKLYQLAEGYYSGENFGFGNIGFIITNEGVVVIDSTVSLEGGEAVLAEIRRLTSLPIRYLIYTHGHADHVSGASVFKREGAIVIGHRNVVRRFDRYIKLWSHHIAINGLQFRKNLFTLEPTFVYPDITYDQEYTFELGGKTFRLVHGRGETDDATVIYIPEDRVAYVGDLIIWTFPNIGNPNKVIRYEKEWYQTLERIQSWNPKAIATGHGPALLDPEQIQTALSHNIEVLKLLHERTIEYINKGAAEEQAVAEIELPEHLLNSPFLTQVYGTREFVIRGIYRRYTGWYNGNPTHLAPAPSEDVRREIAGLIGDTRAVLDRANELRANGQVQLSLHLIDLVIGDPELKKEAIQFKKAALLEKADQAQNLFYHNFYKVSAAELEND</sequence>
<dbReference type="OrthoDB" id="9815874at2"/>
<dbReference type="PANTHER" id="PTHR43223:SF2">
    <property type="entry name" value="METALLO-BETA-LACTAMASE DOMAIN-CONTAINING PROTEIN"/>
    <property type="match status" value="1"/>
</dbReference>
<dbReference type="SUPFAM" id="SSF56281">
    <property type="entry name" value="Metallo-hydrolase/oxidoreductase"/>
    <property type="match status" value="1"/>
</dbReference>
<accession>A0A3T1DFD9</accession>
<dbReference type="EMBL" id="AP019400">
    <property type="protein sequence ID" value="BBI36688.1"/>
    <property type="molecule type" value="Genomic_DNA"/>
</dbReference>
<organism evidence="5 6">
    <name type="scientific">Cohnella abietis</name>
    <dbReference type="NCBI Taxonomy" id="2507935"/>
    <lineage>
        <taxon>Bacteria</taxon>
        <taxon>Bacillati</taxon>
        <taxon>Bacillota</taxon>
        <taxon>Bacilli</taxon>
        <taxon>Bacillales</taxon>
        <taxon>Paenibacillaceae</taxon>
        <taxon>Cohnella</taxon>
    </lineage>
</organism>
<dbReference type="Pfam" id="PF14863">
    <property type="entry name" value="Alkyl_sulf_dimr"/>
    <property type="match status" value="1"/>
</dbReference>
<proteinExistence type="predicted"/>
<dbReference type="GO" id="GO:0046983">
    <property type="term" value="F:protein dimerization activity"/>
    <property type="evidence" value="ECO:0007669"/>
    <property type="project" value="InterPro"/>
</dbReference>
<dbReference type="InterPro" id="IPR036866">
    <property type="entry name" value="RibonucZ/Hydroxyglut_hydro"/>
</dbReference>
<comment type="catalytic activity">
    <reaction evidence="3">
        <text>3',5'-cyclic UMP + H2O = UMP + H(+)</text>
        <dbReference type="Rhea" id="RHEA:70575"/>
        <dbReference type="ChEBI" id="CHEBI:15377"/>
        <dbReference type="ChEBI" id="CHEBI:15378"/>
        <dbReference type="ChEBI" id="CHEBI:57865"/>
        <dbReference type="ChEBI" id="CHEBI:184387"/>
    </reaction>
    <physiologicalReaction direction="left-to-right" evidence="3">
        <dbReference type="Rhea" id="RHEA:70576"/>
    </physiologicalReaction>
</comment>
<protein>
    <submittedName>
        <fullName evidence="5">MBL fold hydrolase</fullName>
    </submittedName>
</protein>
<dbReference type="Pfam" id="PF00753">
    <property type="entry name" value="Lactamase_B"/>
    <property type="match status" value="1"/>
</dbReference>
<dbReference type="Proteomes" id="UP000289856">
    <property type="component" value="Chromosome"/>
</dbReference>
<comment type="catalytic activity">
    <reaction evidence="1">
        <text>3',5'-cyclic CMP + H2O = CMP + H(+)</text>
        <dbReference type="Rhea" id="RHEA:72675"/>
        <dbReference type="ChEBI" id="CHEBI:15377"/>
        <dbReference type="ChEBI" id="CHEBI:15378"/>
        <dbReference type="ChEBI" id="CHEBI:58003"/>
        <dbReference type="ChEBI" id="CHEBI:60377"/>
    </reaction>
    <physiologicalReaction direction="left-to-right" evidence="1">
        <dbReference type="Rhea" id="RHEA:72676"/>
    </physiologicalReaction>
</comment>
<evidence type="ECO:0000313" key="6">
    <source>
        <dbReference type="Proteomes" id="UP000289856"/>
    </source>
</evidence>
<reference evidence="5 6" key="1">
    <citation type="submission" date="2019-01" db="EMBL/GenBank/DDBJ databases">
        <title>Complete genome sequence of Cohnella hallensis HS21 isolated from Korean fir (Abies koreana) rhizospheric soil.</title>
        <authorList>
            <person name="Jiang L."/>
            <person name="Kang S.W."/>
            <person name="Kim S."/>
            <person name="Jung J."/>
            <person name="Kim C.Y."/>
            <person name="Kim D.H."/>
            <person name="Kim S.W."/>
            <person name="Lee J."/>
        </authorList>
    </citation>
    <scope>NUCLEOTIDE SEQUENCE [LARGE SCALE GENOMIC DNA]</scope>
    <source>
        <strain evidence="5 6">HS21</strain>
    </source>
</reference>
<dbReference type="Gene3D" id="1.25.40.880">
    <property type="entry name" value="Alkyl sulfatase, dimerisation domain"/>
    <property type="match status" value="1"/>
</dbReference>
<evidence type="ECO:0000313" key="5">
    <source>
        <dbReference type="EMBL" id="BBI36688.1"/>
    </source>
</evidence>
<dbReference type="CDD" id="cd16282">
    <property type="entry name" value="metallo-hydrolase-like_MBL-fold"/>
    <property type="match status" value="1"/>
</dbReference>
<gene>
    <name evidence="5" type="ORF">KCTCHS21_60870</name>
</gene>
<dbReference type="GO" id="GO:0016787">
    <property type="term" value="F:hydrolase activity"/>
    <property type="evidence" value="ECO:0007669"/>
    <property type="project" value="UniProtKB-KW"/>
</dbReference>
<keyword evidence="6" id="KW-1185">Reference proteome</keyword>
<evidence type="ECO:0000256" key="3">
    <source>
        <dbReference type="ARBA" id="ARBA00048505"/>
    </source>
</evidence>
<evidence type="ECO:0000256" key="2">
    <source>
        <dbReference type="ARBA" id="ARBA00034301"/>
    </source>
</evidence>
<dbReference type="InterPro" id="IPR001279">
    <property type="entry name" value="Metallo-B-lactamas"/>
</dbReference>
<evidence type="ECO:0000256" key="1">
    <source>
        <dbReference type="ARBA" id="ARBA00034221"/>
    </source>
</evidence>
<dbReference type="PANTHER" id="PTHR43223">
    <property type="entry name" value="ALKYL/ARYL-SULFATASE"/>
    <property type="match status" value="1"/>
</dbReference>
<feature type="domain" description="Metallo-beta-lactamase" evidence="4">
    <location>
        <begin position="45"/>
        <end position="237"/>
    </location>
</feature>
<dbReference type="InterPro" id="IPR052195">
    <property type="entry name" value="Bact_Alkyl/Aryl-Sulfatase"/>
</dbReference>
<name>A0A3T1DFD9_9BACL</name>
<dbReference type="KEGG" id="cohn:KCTCHS21_60870"/>
<dbReference type="InterPro" id="IPR029228">
    <property type="entry name" value="Alkyl_sulf_dimr"/>
</dbReference>
<evidence type="ECO:0000259" key="4">
    <source>
        <dbReference type="SMART" id="SM00849"/>
    </source>
</evidence>
<dbReference type="RefSeq" id="WP_130616172.1">
    <property type="nucleotide sequence ID" value="NZ_AP019400.1"/>
</dbReference>